<organism evidence="1 2">
    <name type="scientific">Gigaspora margarita</name>
    <dbReference type="NCBI Taxonomy" id="4874"/>
    <lineage>
        <taxon>Eukaryota</taxon>
        <taxon>Fungi</taxon>
        <taxon>Fungi incertae sedis</taxon>
        <taxon>Mucoromycota</taxon>
        <taxon>Glomeromycotina</taxon>
        <taxon>Glomeromycetes</taxon>
        <taxon>Diversisporales</taxon>
        <taxon>Gigasporaceae</taxon>
        <taxon>Gigaspora</taxon>
    </lineage>
</organism>
<sequence length="44" mass="5025">NLLSDVVWGLDCVLLIKREFSISRGVWKLILNLVLRMFSADGYA</sequence>
<feature type="non-terminal residue" evidence="1">
    <location>
        <position position="1"/>
    </location>
</feature>
<name>A0ABN7WVK6_GIGMA</name>
<dbReference type="EMBL" id="CAJVQB010067296">
    <property type="protein sequence ID" value="CAG8841907.1"/>
    <property type="molecule type" value="Genomic_DNA"/>
</dbReference>
<evidence type="ECO:0000313" key="2">
    <source>
        <dbReference type="Proteomes" id="UP000789901"/>
    </source>
</evidence>
<gene>
    <name evidence="1" type="ORF">GMARGA_LOCUS35693</name>
</gene>
<dbReference type="Proteomes" id="UP000789901">
    <property type="component" value="Unassembled WGS sequence"/>
</dbReference>
<reference evidence="1 2" key="1">
    <citation type="submission" date="2021-06" db="EMBL/GenBank/DDBJ databases">
        <authorList>
            <person name="Kallberg Y."/>
            <person name="Tangrot J."/>
            <person name="Rosling A."/>
        </authorList>
    </citation>
    <scope>NUCLEOTIDE SEQUENCE [LARGE SCALE GENOMIC DNA]</scope>
    <source>
        <strain evidence="1 2">120-4 pot B 10/14</strain>
    </source>
</reference>
<feature type="non-terminal residue" evidence="1">
    <location>
        <position position="44"/>
    </location>
</feature>
<comment type="caution">
    <text evidence="1">The sequence shown here is derived from an EMBL/GenBank/DDBJ whole genome shotgun (WGS) entry which is preliminary data.</text>
</comment>
<evidence type="ECO:0000313" key="1">
    <source>
        <dbReference type="EMBL" id="CAG8841907.1"/>
    </source>
</evidence>
<keyword evidence="2" id="KW-1185">Reference proteome</keyword>
<protein>
    <submittedName>
        <fullName evidence="1">1667_t:CDS:1</fullName>
    </submittedName>
</protein>
<proteinExistence type="predicted"/>
<accession>A0ABN7WVK6</accession>